<dbReference type="EMBL" id="FNFX01000004">
    <property type="protein sequence ID" value="SDK70691.1"/>
    <property type="molecule type" value="Genomic_DNA"/>
</dbReference>
<dbReference type="OrthoDB" id="338237at2"/>
<protein>
    <recommendedName>
        <fullName evidence="3">DUF1993 domain-containing protein</fullName>
    </recommendedName>
</protein>
<dbReference type="Gene3D" id="1.20.120.450">
    <property type="entry name" value="dinb family like domain"/>
    <property type="match status" value="1"/>
</dbReference>
<dbReference type="STRING" id="492660.SAMN05192566_2146"/>
<evidence type="ECO:0000313" key="1">
    <source>
        <dbReference type="EMBL" id="SDK70691.1"/>
    </source>
</evidence>
<name>A0A1G9E3J1_9PROT</name>
<dbReference type="RefSeq" id="WP_091472142.1">
    <property type="nucleotide sequence ID" value="NZ_FNFX01000004.1"/>
</dbReference>
<evidence type="ECO:0008006" key="3">
    <source>
        <dbReference type="Google" id="ProtNLM"/>
    </source>
</evidence>
<dbReference type="SUPFAM" id="SSF109854">
    <property type="entry name" value="DinB/YfiT-like putative metalloenzymes"/>
    <property type="match status" value="1"/>
</dbReference>
<reference evidence="2" key="1">
    <citation type="submission" date="2016-10" db="EMBL/GenBank/DDBJ databases">
        <authorList>
            <person name="Varghese N."/>
            <person name="Submissions S."/>
        </authorList>
    </citation>
    <scope>NUCLEOTIDE SEQUENCE [LARGE SCALE GENOMIC DNA]</scope>
    <source>
        <strain evidence="2">CBMB127</strain>
    </source>
</reference>
<organism evidence="1 2">
    <name type="scientific">Methylophilus rhizosphaerae</name>
    <dbReference type="NCBI Taxonomy" id="492660"/>
    <lineage>
        <taxon>Bacteria</taxon>
        <taxon>Pseudomonadati</taxon>
        <taxon>Pseudomonadota</taxon>
        <taxon>Betaproteobacteria</taxon>
        <taxon>Nitrosomonadales</taxon>
        <taxon>Methylophilaceae</taxon>
        <taxon>Methylophilus</taxon>
    </lineage>
</organism>
<dbReference type="PANTHER" id="PTHR36922">
    <property type="entry name" value="BLL2446 PROTEIN"/>
    <property type="match status" value="1"/>
</dbReference>
<dbReference type="Proteomes" id="UP000198629">
    <property type="component" value="Unassembled WGS sequence"/>
</dbReference>
<dbReference type="PANTHER" id="PTHR36922:SF1">
    <property type="entry name" value="DUF1993 DOMAIN-CONTAINING PROTEIN"/>
    <property type="match status" value="1"/>
</dbReference>
<keyword evidence="2" id="KW-1185">Reference proteome</keyword>
<evidence type="ECO:0000313" key="2">
    <source>
        <dbReference type="Proteomes" id="UP000198629"/>
    </source>
</evidence>
<dbReference type="InterPro" id="IPR018531">
    <property type="entry name" value="DUF1993"/>
</dbReference>
<accession>A0A1G9E3J1</accession>
<sequence length="167" mass="18970">MHLYDISIAPLLRNLDNLKHILQQGEAYAEQKKVAPEVLLNSRLAVDMYPLSRQVQLVSDMSKGVGARLAGVEMPQYEDNETSFDMLYARIDKTVDFLSHIQPAQLEGAESKEVVLTIRKVDLTFTGLDYLQKWAMPNVYFHTTTAYNILRHSGVPLGKTDYLGQKR</sequence>
<dbReference type="Pfam" id="PF09351">
    <property type="entry name" value="DUF1993"/>
    <property type="match status" value="1"/>
</dbReference>
<gene>
    <name evidence="1" type="ORF">SAMN05192566_2146</name>
</gene>
<dbReference type="AlphaFoldDB" id="A0A1G9E3J1"/>
<proteinExistence type="predicted"/>
<dbReference type="InterPro" id="IPR034660">
    <property type="entry name" value="DinB/YfiT-like"/>
</dbReference>